<dbReference type="RefSeq" id="WP_345125029.1">
    <property type="nucleotide sequence ID" value="NZ_BAABAT010000005.1"/>
</dbReference>
<dbReference type="PANTHER" id="PTHR12358">
    <property type="entry name" value="SPHINGOSINE KINASE"/>
    <property type="match status" value="1"/>
</dbReference>
<keyword evidence="3" id="KW-0808">Transferase</keyword>
<evidence type="ECO:0000256" key="4">
    <source>
        <dbReference type="ARBA" id="ARBA00022741"/>
    </source>
</evidence>
<evidence type="ECO:0000256" key="9">
    <source>
        <dbReference type="SAM" id="MobiDB-lite"/>
    </source>
</evidence>
<keyword evidence="5" id="KW-0418">Kinase</keyword>
<dbReference type="InterPro" id="IPR050187">
    <property type="entry name" value="Lipid_Phosphate_FormReg"/>
</dbReference>
<dbReference type="Gene3D" id="3.40.50.10330">
    <property type="entry name" value="Probable inorganic polyphosphate/atp-NAD kinase, domain 1"/>
    <property type="match status" value="1"/>
</dbReference>
<dbReference type="InterPro" id="IPR045540">
    <property type="entry name" value="YegS/DAGK_C"/>
</dbReference>
<evidence type="ECO:0000256" key="1">
    <source>
        <dbReference type="ARBA" id="ARBA00001946"/>
    </source>
</evidence>
<feature type="compositionally biased region" description="Low complexity" evidence="9">
    <location>
        <begin position="200"/>
        <end position="210"/>
    </location>
</feature>
<keyword evidence="12" id="KW-1185">Reference proteome</keyword>
<evidence type="ECO:0000313" key="12">
    <source>
        <dbReference type="Proteomes" id="UP001500620"/>
    </source>
</evidence>
<dbReference type="Pfam" id="PF19279">
    <property type="entry name" value="YegS_C"/>
    <property type="match status" value="1"/>
</dbReference>
<comment type="similarity">
    <text evidence="2">Belongs to the diacylglycerol/lipid kinase family.</text>
</comment>
<keyword evidence="7" id="KW-0443">Lipid metabolism</keyword>
<dbReference type="PROSITE" id="PS50146">
    <property type="entry name" value="DAGK"/>
    <property type="match status" value="1"/>
</dbReference>
<evidence type="ECO:0000256" key="6">
    <source>
        <dbReference type="ARBA" id="ARBA00022840"/>
    </source>
</evidence>
<keyword evidence="4" id="KW-0547">Nucleotide-binding</keyword>
<evidence type="ECO:0000256" key="2">
    <source>
        <dbReference type="ARBA" id="ARBA00005983"/>
    </source>
</evidence>
<evidence type="ECO:0000256" key="5">
    <source>
        <dbReference type="ARBA" id="ARBA00022777"/>
    </source>
</evidence>
<keyword evidence="6" id="KW-0067">ATP-binding</keyword>
<proteinExistence type="inferred from homology"/>
<evidence type="ECO:0000256" key="7">
    <source>
        <dbReference type="ARBA" id="ARBA00023209"/>
    </source>
</evidence>
<evidence type="ECO:0000313" key="11">
    <source>
        <dbReference type="EMBL" id="GAA4248123.1"/>
    </source>
</evidence>
<sequence length="354" mass="36034">MTKSAVIVNPSKVADLDGHRREIYDALAAAGWPEPLWLPTTPDDPGRGMARAAAAAGAEVVLVCGGDGTVMAAAGELAGTDVAVALVPSGTGNLLAANLGIPRSVSGAVATAVSGARRRIDVGEVEGAGVFTVMAGMGFDAAMVGEAQDEAKRRYGVAAYVASGLRNLTRRRISVRIRLHTADGPETADSANGMPGGAGADHAANHAGADQVSGPTGADGATDHATGRAETGRTTGPAGKPRWLRREAQAVLVANVGRLRGGIPLLPDAEPDDGLLDVAILTPSHLSDWVRLAGGVMLHRGGAAHGLETFRVRAVEIVADREEPCEIDGDVVAPARRLAARVRPGALIVCVPQA</sequence>
<dbReference type="SMART" id="SM00046">
    <property type="entry name" value="DAGKc"/>
    <property type="match status" value="1"/>
</dbReference>
<evidence type="ECO:0000256" key="3">
    <source>
        <dbReference type="ARBA" id="ARBA00022679"/>
    </source>
</evidence>
<gene>
    <name evidence="11" type="ORF">GCM10022255_026840</name>
</gene>
<evidence type="ECO:0000259" key="10">
    <source>
        <dbReference type="PROSITE" id="PS50146"/>
    </source>
</evidence>
<keyword evidence="7" id="KW-0444">Lipid biosynthesis</keyword>
<dbReference type="Gene3D" id="2.60.200.40">
    <property type="match status" value="2"/>
</dbReference>
<comment type="cofactor">
    <cofactor evidence="1">
        <name>Mg(2+)</name>
        <dbReference type="ChEBI" id="CHEBI:18420"/>
    </cofactor>
</comment>
<dbReference type="SUPFAM" id="SSF111331">
    <property type="entry name" value="NAD kinase/diacylglycerol kinase-like"/>
    <property type="match status" value="1"/>
</dbReference>
<evidence type="ECO:0000256" key="8">
    <source>
        <dbReference type="ARBA" id="ARBA00023264"/>
    </source>
</evidence>
<reference evidence="12" key="1">
    <citation type="journal article" date="2019" name="Int. J. Syst. Evol. Microbiol.">
        <title>The Global Catalogue of Microorganisms (GCM) 10K type strain sequencing project: providing services to taxonomists for standard genome sequencing and annotation.</title>
        <authorList>
            <consortium name="The Broad Institute Genomics Platform"/>
            <consortium name="The Broad Institute Genome Sequencing Center for Infectious Disease"/>
            <person name="Wu L."/>
            <person name="Ma J."/>
        </authorList>
    </citation>
    <scope>NUCLEOTIDE SEQUENCE [LARGE SCALE GENOMIC DNA]</scope>
    <source>
        <strain evidence="12">JCM 17441</strain>
    </source>
</reference>
<dbReference type="InterPro" id="IPR016064">
    <property type="entry name" value="NAD/diacylglycerol_kinase_sf"/>
</dbReference>
<dbReference type="InterPro" id="IPR017438">
    <property type="entry name" value="ATP-NAD_kinase_N"/>
</dbReference>
<dbReference type="Pfam" id="PF00781">
    <property type="entry name" value="DAGK_cat"/>
    <property type="match status" value="1"/>
</dbReference>
<name>A0ABP8D5R2_9ACTN</name>
<keyword evidence="8" id="KW-1208">Phospholipid metabolism</keyword>
<comment type="caution">
    <text evidence="11">The sequence shown here is derived from an EMBL/GenBank/DDBJ whole genome shotgun (WGS) entry which is preliminary data.</text>
</comment>
<organism evidence="11 12">
    <name type="scientific">Dactylosporangium darangshiense</name>
    <dbReference type="NCBI Taxonomy" id="579108"/>
    <lineage>
        <taxon>Bacteria</taxon>
        <taxon>Bacillati</taxon>
        <taxon>Actinomycetota</taxon>
        <taxon>Actinomycetes</taxon>
        <taxon>Micromonosporales</taxon>
        <taxon>Micromonosporaceae</taxon>
        <taxon>Dactylosporangium</taxon>
    </lineage>
</organism>
<accession>A0ABP8D5R2</accession>
<feature type="compositionally biased region" description="Basic and acidic residues" evidence="9">
    <location>
        <begin position="221"/>
        <end position="231"/>
    </location>
</feature>
<keyword evidence="7" id="KW-0594">Phospholipid biosynthesis</keyword>
<feature type="region of interest" description="Disordered" evidence="9">
    <location>
        <begin position="184"/>
        <end position="242"/>
    </location>
</feature>
<protein>
    <recommendedName>
        <fullName evidence="10">DAGKc domain-containing protein</fullName>
    </recommendedName>
</protein>
<feature type="domain" description="DAGKc" evidence="10">
    <location>
        <begin position="1"/>
        <end position="129"/>
    </location>
</feature>
<dbReference type="InterPro" id="IPR001206">
    <property type="entry name" value="Diacylglycerol_kinase_cat_dom"/>
</dbReference>
<dbReference type="EMBL" id="BAABAT010000005">
    <property type="protein sequence ID" value="GAA4248123.1"/>
    <property type="molecule type" value="Genomic_DNA"/>
</dbReference>
<dbReference type="Proteomes" id="UP001500620">
    <property type="component" value="Unassembled WGS sequence"/>
</dbReference>
<dbReference type="PANTHER" id="PTHR12358:SF54">
    <property type="entry name" value="SPHINGOSINE KINASE RELATED PROTEIN"/>
    <property type="match status" value="1"/>
</dbReference>